<dbReference type="PROSITE" id="PS51017">
    <property type="entry name" value="CCT"/>
    <property type="match status" value="1"/>
</dbReference>
<keyword evidence="13" id="KW-1185">Reference proteome</keyword>
<evidence type="ECO:0000313" key="13">
    <source>
        <dbReference type="Proteomes" id="UP000489600"/>
    </source>
</evidence>
<dbReference type="CDD" id="cd19821">
    <property type="entry name" value="Bbox1_BBX-like"/>
    <property type="match status" value="2"/>
</dbReference>
<evidence type="ECO:0000256" key="7">
    <source>
        <dbReference type="PROSITE-ProRule" id="PRU00024"/>
    </source>
</evidence>
<feature type="domain" description="CCT" evidence="11">
    <location>
        <begin position="290"/>
        <end position="332"/>
    </location>
</feature>
<dbReference type="AlphaFoldDB" id="A0A565CM97"/>
<dbReference type="InterPro" id="IPR049808">
    <property type="entry name" value="CONSTANS-like_Bbox1"/>
</dbReference>
<proteinExistence type="inferred from homology"/>
<accession>A0A565CM97</accession>
<dbReference type="GO" id="GO:0008270">
    <property type="term" value="F:zinc ion binding"/>
    <property type="evidence" value="ECO:0007669"/>
    <property type="project" value="UniProtKB-KW"/>
</dbReference>
<evidence type="ECO:0000313" key="12">
    <source>
        <dbReference type="EMBL" id="VVB14661.1"/>
    </source>
</evidence>
<comment type="caution">
    <text evidence="12">The sequence shown here is derived from an EMBL/GenBank/DDBJ whole genome shotgun (WGS) entry which is preliminary data.</text>
</comment>
<dbReference type="Pfam" id="PF06203">
    <property type="entry name" value="CCT"/>
    <property type="match status" value="1"/>
</dbReference>
<dbReference type="GO" id="GO:2000028">
    <property type="term" value="P:regulation of photoperiodism, flowering"/>
    <property type="evidence" value="ECO:0007669"/>
    <property type="project" value="TreeGrafter"/>
</dbReference>
<feature type="domain" description="B box-type" evidence="10">
    <location>
        <begin position="50"/>
        <end position="97"/>
    </location>
</feature>
<keyword evidence="6 8" id="KW-0539">Nucleus</keyword>
<protein>
    <recommendedName>
        <fullName evidence="14">CONSTANS-like 1 protein</fullName>
    </recommendedName>
</protein>
<dbReference type="OrthoDB" id="153872at2759"/>
<evidence type="ECO:0000256" key="1">
    <source>
        <dbReference type="ARBA" id="ARBA00004123"/>
    </source>
</evidence>
<dbReference type="Pfam" id="PF00643">
    <property type="entry name" value="zf-B_box"/>
    <property type="match status" value="1"/>
</dbReference>
<dbReference type="InterPro" id="IPR045281">
    <property type="entry name" value="CONSTANS-like"/>
</dbReference>
<feature type="region of interest" description="Disordered" evidence="9">
    <location>
        <begin position="99"/>
        <end position="125"/>
    </location>
</feature>
<evidence type="ECO:0000259" key="11">
    <source>
        <dbReference type="PROSITE" id="PS51017"/>
    </source>
</evidence>
<comment type="similarity">
    <text evidence="2">Belongs to the CONSTANS family.</text>
</comment>
<evidence type="ECO:0000256" key="5">
    <source>
        <dbReference type="ARBA" id="ARBA00022833"/>
    </source>
</evidence>
<reference evidence="12" key="1">
    <citation type="submission" date="2019-07" db="EMBL/GenBank/DDBJ databases">
        <authorList>
            <person name="Dittberner H."/>
        </authorList>
    </citation>
    <scope>NUCLEOTIDE SEQUENCE [LARGE SCALE GENOMIC DNA]</scope>
</reference>
<keyword evidence="3" id="KW-0479">Metal-binding</keyword>
<keyword evidence="4 7" id="KW-0863">Zinc-finger</keyword>
<gene>
    <name evidence="12" type="ORF">ANE_LOCUS25105</name>
</gene>
<dbReference type="GO" id="GO:0005634">
    <property type="term" value="C:nucleus"/>
    <property type="evidence" value="ECO:0007669"/>
    <property type="project" value="UniProtKB-SubCell"/>
</dbReference>
<evidence type="ECO:0000256" key="6">
    <source>
        <dbReference type="ARBA" id="ARBA00023242"/>
    </source>
</evidence>
<keyword evidence="5" id="KW-0862">Zinc</keyword>
<dbReference type="PANTHER" id="PTHR31319:SF39">
    <property type="entry name" value="ZINC FINGER PROTEIN CONSTANS-LIKE 1"/>
    <property type="match status" value="1"/>
</dbReference>
<evidence type="ECO:0000256" key="4">
    <source>
        <dbReference type="ARBA" id="ARBA00022771"/>
    </source>
</evidence>
<comment type="subcellular location">
    <subcellularLocation>
        <location evidence="1 8">Nucleus</location>
    </subcellularLocation>
</comment>
<name>A0A565CM97_9BRAS</name>
<dbReference type="GO" id="GO:0003700">
    <property type="term" value="F:DNA-binding transcription factor activity"/>
    <property type="evidence" value="ECO:0007669"/>
    <property type="project" value="TreeGrafter"/>
</dbReference>
<feature type="compositionally biased region" description="Polar residues" evidence="9">
    <location>
        <begin position="101"/>
        <end position="122"/>
    </location>
</feature>
<dbReference type="PROSITE" id="PS50119">
    <property type="entry name" value="ZF_BBOX"/>
    <property type="match status" value="2"/>
</dbReference>
<evidence type="ECO:0000256" key="9">
    <source>
        <dbReference type="SAM" id="MobiDB-lite"/>
    </source>
</evidence>
<dbReference type="InterPro" id="IPR000315">
    <property type="entry name" value="Znf_B-box"/>
</dbReference>
<evidence type="ECO:0008006" key="14">
    <source>
        <dbReference type="Google" id="ProtNLM"/>
    </source>
</evidence>
<dbReference type="InterPro" id="IPR010402">
    <property type="entry name" value="CCT_domain"/>
</dbReference>
<dbReference type="SMART" id="SM00336">
    <property type="entry name" value="BBOX"/>
    <property type="match status" value="2"/>
</dbReference>
<dbReference type="EMBL" id="CABITT030000008">
    <property type="protein sequence ID" value="VVB14661.1"/>
    <property type="molecule type" value="Genomic_DNA"/>
</dbReference>
<evidence type="ECO:0000259" key="10">
    <source>
        <dbReference type="PROSITE" id="PS50119"/>
    </source>
</evidence>
<evidence type="ECO:0000256" key="3">
    <source>
        <dbReference type="ARBA" id="ARBA00022723"/>
    </source>
</evidence>
<organism evidence="12 13">
    <name type="scientific">Arabis nemorensis</name>
    <dbReference type="NCBI Taxonomy" id="586526"/>
    <lineage>
        <taxon>Eukaryota</taxon>
        <taxon>Viridiplantae</taxon>
        <taxon>Streptophyta</taxon>
        <taxon>Embryophyta</taxon>
        <taxon>Tracheophyta</taxon>
        <taxon>Spermatophyta</taxon>
        <taxon>Magnoliopsida</taxon>
        <taxon>eudicotyledons</taxon>
        <taxon>Gunneridae</taxon>
        <taxon>Pentapetalae</taxon>
        <taxon>rosids</taxon>
        <taxon>malvids</taxon>
        <taxon>Brassicales</taxon>
        <taxon>Brassicaceae</taxon>
        <taxon>Arabideae</taxon>
        <taxon>Arabis</taxon>
    </lineage>
</organism>
<dbReference type="Proteomes" id="UP000489600">
    <property type="component" value="Unassembled WGS sequence"/>
</dbReference>
<dbReference type="GO" id="GO:0009909">
    <property type="term" value="P:regulation of flower development"/>
    <property type="evidence" value="ECO:0007669"/>
    <property type="project" value="InterPro"/>
</dbReference>
<sequence length="359" mass="40060">MLKQESNWAQTCDTCRSAACTVYCRADSAYLCTSCDAQVHAANRVASRHERVRVCESCERAPAAFFCKADAASLCTACDSEIHSANPLARRHQRVPILPISGNSYSSMGNKHSSETTTVTTDPENRLVVGQEEDEDEAEAASWLLPNSGKNSGNNNNSQNNGFSIGDEYLDLVDYSSSMDKQFTDQSNQYHQDYNVPQRSYGGDGVVPLQVEELKGHMHHEQHDFQFGFTHGSSGDHRSSNGSPSHMVSHIGVVPESTMSDITISHPRSPKAVVDQLPEPPTQMLSPMDREARVLRYREKKKMRKFEKTIRYASRKAYAETRPRIKGRFAKRKEVDAEADQAFSTMIMFDTGYGIVPSF</sequence>
<dbReference type="PANTHER" id="PTHR31319">
    <property type="entry name" value="ZINC FINGER PROTEIN CONSTANS-LIKE 4"/>
    <property type="match status" value="1"/>
</dbReference>
<evidence type="ECO:0000256" key="2">
    <source>
        <dbReference type="ARBA" id="ARBA00010024"/>
    </source>
</evidence>
<feature type="domain" description="B box-type" evidence="10">
    <location>
        <begin position="7"/>
        <end position="54"/>
    </location>
</feature>
<evidence type="ECO:0000256" key="8">
    <source>
        <dbReference type="PROSITE-ProRule" id="PRU00357"/>
    </source>
</evidence>